<evidence type="ECO:0000256" key="1">
    <source>
        <dbReference type="SAM" id="MobiDB-lite"/>
    </source>
</evidence>
<organism evidence="2 3">
    <name type="scientific">Sphingomonas limnosediminicola</name>
    <dbReference type="NCBI Taxonomy" id="940133"/>
    <lineage>
        <taxon>Bacteria</taxon>
        <taxon>Pseudomonadati</taxon>
        <taxon>Pseudomonadota</taxon>
        <taxon>Alphaproteobacteria</taxon>
        <taxon>Sphingomonadales</taxon>
        <taxon>Sphingomonadaceae</taxon>
        <taxon>Sphingomonas</taxon>
    </lineage>
</organism>
<comment type="caution">
    <text evidence="2">The sequence shown here is derived from an EMBL/GenBank/DDBJ whole genome shotgun (WGS) entry which is preliminary data.</text>
</comment>
<dbReference type="RefSeq" id="WP_344700375.1">
    <property type="nucleotide sequence ID" value="NZ_BAABBM010000001.1"/>
</dbReference>
<proteinExistence type="predicted"/>
<accession>A0ABP7LYR5</accession>
<dbReference type="Proteomes" id="UP001500827">
    <property type="component" value="Unassembled WGS sequence"/>
</dbReference>
<name>A0ABP7LYR5_9SPHN</name>
<dbReference type="EMBL" id="BAABBM010000001">
    <property type="protein sequence ID" value="GAA3908561.1"/>
    <property type="molecule type" value="Genomic_DNA"/>
</dbReference>
<gene>
    <name evidence="2" type="ORF">GCM10022276_28610</name>
</gene>
<evidence type="ECO:0000313" key="3">
    <source>
        <dbReference type="Proteomes" id="UP001500827"/>
    </source>
</evidence>
<reference evidence="3" key="1">
    <citation type="journal article" date="2019" name="Int. J. Syst. Evol. Microbiol.">
        <title>The Global Catalogue of Microorganisms (GCM) 10K type strain sequencing project: providing services to taxonomists for standard genome sequencing and annotation.</title>
        <authorList>
            <consortium name="The Broad Institute Genomics Platform"/>
            <consortium name="The Broad Institute Genome Sequencing Center for Infectious Disease"/>
            <person name="Wu L."/>
            <person name="Ma J."/>
        </authorList>
    </citation>
    <scope>NUCLEOTIDE SEQUENCE [LARGE SCALE GENOMIC DNA]</scope>
    <source>
        <strain evidence="3">JCM 17543</strain>
    </source>
</reference>
<sequence>MAFPGGAATATRTTSEDLEQSASHRQQALFATAHSTWQWNVRTRPYRKESLDELTYTDRRYDEEMQAGRKAKNRRAKASHFELAYRYALRASELRAVVQHEPPINRRPRSI</sequence>
<feature type="region of interest" description="Disordered" evidence="1">
    <location>
        <begin position="1"/>
        <end position="25"/>
    </location>
</feature>
<protein>
    <submittedName>
        <fullName evidence="2">Uncharacterized protein</fullName>
    </submittedName>
</protein>
<keyword evidence="3" id="KW-1185">Reference proteome</keyword>
<evidence type="ECO:0000313" key="2">
    <source>
        <dbReference type="EMBL" id="GAA3908561.1"/>
    </source>
</evidence>